<gene>
    <name evidence="2" type="ORF">EDE15_0812</name>
</gene>
<feature type="transmembrane region" description="Helical" evidence="1">
    <location>
        <begin position="12"/>
        <end position="36"/>
    </location>
</feature>
<feature type="transmembrane region" description="Helical" evidence="1">
    <location>
        <begin position="136"/>
        <end position="155"/>
    </location>
</feature>
<dbReference type="EMBL" id="RSDW01000001">
    <property type="protein sequence ID" value="RSL15327.1"/>
    <property type="molecule type" value="Genomic_DNA"/>
</dbReference>
<evidence type="ECO:0008006" key="4">
    <source>
        <dbReference type="Google" id="ProtNLM"/>
    </source>
</evidence>
<keyword evidence="1" id="KW-0812">Transmembrane</keyword>
<dbReference type="OrthoDB" id="118190at2"/>
<evidence type="ECO:0000313" key="3">
    <source>
        <dbReference type="Proteomes" id="UP000269669"/>
    </source>
</evidence>
<organism evidence="2 3">
    <name type="scientific">Edaphobacter aggregans</name>
    <dbReference type="NCBI Taxonomy" id="570835"/>
    <lineage>
        <taxon>Bacteria</taxon>
        <taxon>Pseudomonadati</taxon>
        <taxon>Acidobacteriota</taxon>
        <taxon>Terriglobia</taxon>
        <taxon>Terriglobales</taxon>
        <taxon>Acidobacteriaceae</taxon>
        <taxon>Edaphobacter</taxon>
    </lineage>
</organism>
<evidence type="ECO:0000313" key="2">
    <source>
        <dbReference type="EMBL" id="RSL15327.1"/>
    </source>
</evidence>
<feature type="transmembrane region" description="Helical" evidence="1">
    <location>
        <begin position="97"/>
        <end position="116"/>
    </location>
</feature>
<dbReference type="RefSeq" id="WP_125484082.1">
    <property type="nucleotide sequence ID" value="NZ_RSDW01000001.1"/>
</dbReference>
<name>A0A3R9QFE3_9BACT</name>
<feature type="transmembrane region" description="Helical" evidence="1">
    <location>
        <begin position="56"/>
        <end position="85"/>
    </location>
</feature>
<dbReference type="Proteomes" id="UP000269669">
    <property type="component" value="Unassembled WGS sequence"/>
</dbReference>
<dbReference type="AlphaFoldDB" id="A0A3R9QFE3"/>
<reference evidence="2 3" key="1">
    <citation type="submission" date="2018-12" db="EMBL/GenBank/DDBJ databases">
        <title>Sequencing of bacterial isolates from soil warming experiment in Harvard Forest, Massachusetts, USA.</title>
        <authorList>
            <person name="Deangelis K."/>
        </authorList>
    </citation>
    <scope>NUCLEOTIDE SEQUENCE [LARGE SCALE GENOMIC DNA]</scope>
    <source>
        <strain evidence="2 3">EB153</strain>
    </source>
</reference>
<evidence type="ECO:0000256" key="1">
    <source>
        <dbReference type="SAM" id="Phobius"/>
    </source>
</evidence>
<keyword evidence="3" id="KW-1185">Reference proteome</keyword>
<proteinExistence type="predicted"/>
<accession>A0A3R9QFE3</accession>
<keyword evidence="1" id="KW-1133">Transmembrane helix</keyword>
<comment type="caution">
    <text evidence="2">The sequence shown here is derived from an EMBL/GenBank/DDBJ whole genome shotgun (WGS) entry which is preliminary data.</text>
</comment>
<sequence>MPTPADRRANVLLVIAGAGLLIGTLDLLDAIIYYGTLGVPPIKIPQSVASGVLGRIAYGDGMVTAAFGVALHFFIAFVIAAVYILASRSLPLSRRPILSGAAYGICVYFFMNYIVLPLSNVYPRPHFATGPFLNGIIGHILLIGIPVALIARRCVDCKKPLL</sequence>
<keyword evidence="1" id="KW-0472">Membrane</keyword>
<protein>
    <recommendedName>
        <fullName evidence="4">DUF1440 domain-containing protein</fullName>
    </recommendedName>
</protein>